<feature type="domain" description="Pyrroline-5-carboxylate reductase catalytic N-terminal" evidence="7">
    <location>
        <begin position="4"/>
        <end position="99"/>
    </location>
</feature>
<evidence type="ECO:0000256" key="6">
    <source>
        <dbReference type="RuleBase" id="RU003903"/>
    </source>
</evidence>
<dbReference type="InterPro" id="IPR008927">
    <property type="entry name" value="6-PGluconate_DH-like_C_sf"/>
</dbReference>
<comment type="subcellular location">
    <subcellularLocation>
        <location evidence="4">Cytoplasm</location>
    </subcellularLocation>
</comment>
<keyword evidence="2 4" id="KW-0521">NADP</keyword>
<dbReference type="HAMAP" id="MF_01925">
    <property type="entry name" value="P5C_reductase"/>
    <property type="match status" value="1"/>
</dbReference>
<dbReference type="InterPro" id="IPR053790">
    <property type="entry name" value="P5CR-like_CS"/>
</dbReference>
<dbReference type="InterPro" id="IPR000304">
    <property type="entry name" value="Pyrroline-COOH_reductase"/>
</dbReference>
<dbReference type="RefSeq" id="WP_311659368.1">
    <property type="nucleotide sequence ID" value="NZ_JAVRHY010000010.1"/>
</dbReference>
<comment type="catalytic activity">
    <reaction evidence="4 6">
        <text>L-proline + NADP(+) = (S)-1-pyrroline-5-carboxylate + NADPH + 2 H(+)</text>
        <dbReference type="Rhea" id="RHEA:14109"/>
        <dbReference type="ChEBI" id="CHEBI:15378"/>
        <dbReference type="ChEBI" id="CHEBI:17388"/>
        <dbReference type="ChEBI" id="CHEBI:57783"/>
        <dbReference type="ChEBI" id="CHEBI:58349"/>
        <dbReference type="ChEBI" id="CHEBI:60039"/>
        <dbReference type="EC" id="1.5.1.2"/>
    </reaction>
</comment>
<dbReference type="GO" id="GO:0004735">
    <property type="term" value="F:pyrroline-5-carboxylate reductase activity"/>
    <property type="evidence" value="ECO:0007669"/>
    <property type="project" value="UniProtKB-EC"/>
</dbReference>
<keyword evidence="10" id="KW-1185">Reference proteome</keyword>
<dbReference type="EMBL" id="JAVRHY010000010">
    <property type="protein sequence ID" value="MDT0619059.1"/>
    <property type="molecule type" value="Genomic_DNA"/>
</dbReference>
<reference evidence="9 10" key="1">
    <citation type="submission" date="2023-09" db="EMBL/GenBank/DDBJ databases">
        <authorList>
            <person name="Rey-Velasco X."/>
        </authorList>
    </citation>
    <scope>NUCLEOTIDE SEQUENCE [LARGE SCALE GENOMIC DNA]</scope>
    <source>
        <strain evidence="9 10">P385</strain>
    </source>
</reference>
<keyword evidence="4 6" id="KW-0028">Amino-acid biosynthesis</keyword>
<dbReference type="Proteomes" id="UP001259982">
    <property type="component" value="Unassembled WGS sequence"/>
</dbReference>
<dbReference type="InterPro" id="IPR028939">
    <property type="entry name" value="P5C_Rdtase_cat_N"/>
</dbReference>
<evidence type="ECO:0000313" key="10">
    <source>
        <dbReference type="Proteomes" id="UP001259982"/>
    </source>
</evidence>
<dbReference type="NCBIfam" id="TIGR00112">
    <property type="entry name" value="proC"/>
    <property type="match status" value="1"/>
</dbReference>
<comment type="pathway">
    <text evidence="4 6">Amino-acid biosynthesis; L-proline biosynthesis; L-proline from L-glutamate 5-semialdehyde: step 1/1.</text>
</comment>
<keyword evidence="4" id="KW-0963">Cytoplasm</keyword>
<proteinExistence type="inferred from homology"/>
<evidence type="ECO:0000259" key="7">
    <source>
        <dbReference type="Pfam" id="PF03807"/>
    </source>
</evidence>
<protein>
    <recommendedName>
        <fullName evidence="4 5">Pyrroline-5-carboxylate reductase</fullName>
        <shortName evidence="4">P5C reductase</shortName>
        <shortName evidence="4">P5CR</shortName>
        <ecNumber evidence="4 5">1.5.1.2</ecNumber>
    </recommendedName>
    <alternativeName>
        <fullName evidence="4">PCA reductase</fullName>
    </alternativeName>
</protein>
<keyword evidence="4 6" id="KW-0641">Proline biosynthesis</keyword>
<keyword evidence="3 4" id="KW-0560">Oxidoreductase</keyword>
<evidence type="ECO:0000259" key="8">
    <source>
        <dbReference type="Pfam" id="PF14748"/>
    </source>
</evidence>
<dbReference type="PROSITE" id="PS00521">
    <property type="entry name" value="P5CR"/>
    <property type="match status" value="1"/>
</dbReference>
<dbReference type="Gene3D" id="1.10.3730.10">
    <property type="entry name" value="ProC C-terminal domain-like"/>
    <property type="match status" value="1"/>
</dbReference>
<dbReference type="SUPFAM" id="SSF48179">
    <property type="entry name" value="6-phosphogluconate dehydrogenase C-terminal domain-like"/>
    <property type="match status" value="1"/>
</dbReference>
<comment type="function">
    <text evidence="4">Catalyzes the reduction of 1-pyrroline-5-carboxylate (PCA) to L-proline.</text>
</comment>
<feature type="domain" description="Pyrroline-5-carboxylate reductase dimerisation" evidence="8">
    <location>
        <begin position="163"/>
        <end position="267"/>
    </location>
</feature>
<dbReference type="PANTHER" id="PTHR11645">
    <property type="entry name" value="PYRROLINE-5-CARBOXYLATE REDUCTASE"/>
    <property type="match status" value="1"/>
</dbReference>
<organism evidence="9 10">
    <name type="scientific">Spectribacter acetivorans</name>
    <dbReference type="NCBI Taxonomy" id="3075603"/>
    <lineage>
        <taxon>Bacteria</taxon>
        <taxon>Pseudomonadati</taxon>
        <taxon>Pseudomonadota</taxon>
        <taxon>Gammaproteobacteria</taxon>
        <taxon>Salinisphaerales</taxon>
        <taxon>Salinisphaeraceae</taxon>
        <taxon>Spectribacter</taxon>
    </lineage>
</organism>
<evidence type="ECO:0000256" key="1">
    <source>
        <dbReference type="ARBA" id="ARBA00005525"/>
    </source>
</evidence>
<dbReference type="EC" id="1.5.1.2" evidence="4 5"/>
<comment type="similarity">
    <text evidence="1 4 6">Belongs to the pyrroline-5-carboxylate reductase family.</text>
</comment>
<dbReference type="PIRSF" id="PIRSF000193">
    <property type="entry name" value="Pyrrol-5-carb_rd"/>
    <property type="match status" value="1"/>
</dbReference>
<evidence type="ECO:0000256" key="2">
    <source>
        <dbReference type="ARBA" id="ARBA00022857"/>
    </source>
</evidence>
<evidence type="ECO:0000256" key="5">
    <source>
        <dbReference type="NCBIfam" id="TIGR00112"/>
    </source>
</evidence>
<dbReference type="InterPro" id="IPR029036">
    <property type="entry name" value="P5CR_dimer"/>
</dbReference>
<comment type="caution">
    <text evidence="9">The sequence shown here is derived from an EMBL/GenBank/DDBJ whole genome shotgun (WGS) entry which is preliminary data.</text>
</comment>
<dbReference type="Pfam" id="PF14748">
    <property type="entry name" value="P5CR_dimer"/>
    <property type="match status" value="1"/>
</dbReference>
<dbReference type="SUPFAM" id="SSF51735">
    <property type="entry name" value="NAD(P)-binding Rossmann-fold domains"/>
    <property type="match status" value="1"/>
</dbReference>
<evidence type="ECO:0000256" key="3">
    <source>
        <dbReference type="ARBA" id="ARBA00023002"/>
    </source>
</evidence>
<name>A0ABU3B9B5_9GAMM</name>
<dbReference type="PANTHER" id="PTHR11645:SF0">
    <property type="entry name" value="PYRROLINE-5-CARBOXYLATE REDUCTASE 3"/>
    <property type="match status" value="1"/>
</dbReference>
<dbReference type="Pfam" id="PF03807">
    <property type="entry name" value="F420_oxidored"/>
    <property type="match status" value="1"/>
</dbReference>
<comment type="catalytic activity">
    <reaction evidence="4">
        <text>L-proline + NAD(+) = (S)-1-pyrroline-5-carboxylate + NADH + 2 H(+)</text>
        <dbReference type="Rhea" id="RHEA:14105"/>
        <dbReference type="ChEBI" id="CHEBI:15378"/>
        <dbReference type="ChEBI" id="CHEBI:17388"/>
        <dbReference type="ChEBI" id="CHEBI:57540"/>
        <dbReference type="ChEBI" id="CHEBI:57945"/>
        <dbReference type="ChEBI" id="CHEBI:60039"/>
        <dbReference type="EC" id="1.5.1.2"/>
    </reaction>
</comment>
<accession>A0ABU3B9B5</accession>
<evidence type="ECO:0000313" key="9">
    <source>
        <dbReference type="EMBL" id="MDT0619059.1"/>
    </source>
</evidence>
<sequence length="274" mass="28103">MPDTIAFIGGGNMATSLIGGLLASGHPGADVAVIEPDADKRAALTERFGVRTAAAPAELLPQASIWVLAVKPQIMATVVGELAPLAGQVRPLVISIAAGVPLAALARWLDADLPLVRSMPNTPALIGAGVTALFAGEHVNANQREAAETVLAGAGETLWVDREDDLDAVTATSGSGPAYFFAFMEAMQAAAEELGLDRETAARLVRQTALGAARMAVESGDSPTTLRTNVTSPGGTTERALTILDEGGFDLLVAEAMRAAAGRSRELAAQIADQ</sequence>
<dbReference type="Gene3D" id="3.40.50.720">
    <property type="entry name" value="NAD(P)-binding Rossmann-like Domain"/>
    <property type="match status" value="1"/>
</dbReference>
<dbReference type="InterPro" id="IPR036291">
    <property type="entry name" value="NAD(P)-bd_dom_sf"/>
</dbReference>
<gene>
    <name evidence="4 9" type="primary">proC</name>
    <name evidence="9" type="ORF">RM531_11295</name>
</gene>
<evidence type="ECO:0000256" key="4">
    <source>
        <dbReference type="HAMAP-Rule" id="MF_01925"/>
    </source>
</evidence>